<proteinExistence type="predicted"/>
<dbReference type="AlphaFoldDB" id="A0A2K3TWG1"/>
<evidence type="ECO:0000313" key="2">
    <source>
        <dbReference type="Proteomes" id="UP000236598"/>
    </source>
</evidence>
<dbReference type="Pfam" id="PF07927">
    <property type="entry name" value="HicA_toxin"/>
    <property type="match status" value="1"/>
</dbReference>
<name>A0A2K3TWG1_ECOLX</name>
<dbReference type="GO" id="GO:0003729">
    <property type="term" value="F:mRNA binding"/>
    <property type="evidence" value="ECO:0007669"/>
    <property type="project" value="InterPro"/>
</dbReference>
<organism evidence="1 2">
    <name type="scientific">Escherichia coli</name>
    <dbReference type="NCBI Taxonomy" id="562"/>
    <lineage>
        <taxon>Bacteria</taxon>
        <taxon>Pseudomonadati</taxon>
        <taxon>Pseudomonadota</taxon>
        <taxon>Gammaproteobacteria</taxon>
        <taxon>Enterobacterales</taxon>
        <taxon>Enterobacteriaceae</taxon>
        <taxon>Escherichia</taxon>
    </lineage>
</organism>
<sequence length="87" mass="9675">MNTLSAKHKKTLQAVFSTPTPVTLEWRKIEALFIALGAIATEGNGSRVRFEINQVVASFHRPHPEKEAKAYQVRDARTFLEAVGVTP</sequence>
<dbReference type="Proteomes" id="UP000236598">
    <property type="component" value="Unassembled WGS sequence"/>
</dbReference>
<accession>A0A2K3TWG1</accession>
<dbReference type="InterPro" id="IPR012933">
    <property type="entry name" value="HicA_mRNA_interferase"/>
</dbReference>
<reference evidence="1 2" key="1">
    <citation type="submission" date="2018-01" db="EMBL/GenBank/DDBJ databases">
        <title>Draft Genomic Sequencing Of Potential Extraintestinal Pathogenic Escherichia coli B8S18 Isolated From Retail Chicken Skin.</title>
        <authorList>
            <person name="Xu A."/>
            <person name="Tilman S."/>
            <person name="Wisser-Parker K."/>
            <person name="Sheen S."/>
            <person name="Sommers C."/>
        </authorList>
    </citation>
    <scope>NUCLEOTIDE SEQUENCE [LARGE SCALE GENOMIC DNA]</scope>
    <source>
        <strain evidence="1 2">B8S18Com</strain>
    </source>
</reference>
<evidence type="ECO:0000313" key="1">
    <source>
        <dbReference type="EMBL" id="PNY68625.1"/>
    </source>
</evidence>
<dbReference type="EMBL" id="PPHQ01000004">
    <property type="protein sequence ID" value="PNY68625.1"/>
    <property type="molecule type" value="Genomic_DNA"/>
</dbReference>
<gene>
    <name evidence="1" type="ORF">C2M16_06195</name>
</gene>
<protein>
    <submittedName>
        <fullName evidence="1">Type II toxin-antitoxin system HicA family toxin</fullName>
    </submittedName>
</protein>
<dbReference type="RefSeq" id="WP_001094738.1">
    <property type="nucleotide sequence ID" value="NZ_BGSH01000015.1"/>
</dbReference>
<comment type="caution">
    <text evidence="1">The sequence shown here is derived from an EMBL/GenBank/DDBJ whole genome shotgun (WGS) entry which is preliminary data.</text>
</comment>